<gene>
    <name evidence="2" type="ORF">Fcan01_16379</name>
</gene>
<dbReference type="EMBL" id="LNIX01000011">
    <property type="protein sequence ID" value="OXA48622.1"/>
    <property type="molecule type" value="Genomic_DNA"/>
</dbReference>
<dbReference type="Proteomes" id="UP000198287">
    <property type="component" value="Unassembled WGS sequence"/>
</dbReference>
<keyword evidence="1" id="KW-1133">Transmembrane helix</keyword>
<proteinExistence type="predicted"/>
<reference evidence="2 3" key="1">
    <citation type="submission" date="2015-12" db="EMBL/GenBank/DDBJ databases">
        <title>The genome of Folsomia candida.</title>
        <authorList>
            <person name="Faddeeva A."/>
            <person name="Derks M.F."/>
            <person name="Anvar Y."/>
            <person name="Smit S."/>
            <person name="Van Straalen N."/>
            <person name="Roelofs D."/>
        </authorList>
    </citation>
    <scope>NUCLEOTIDE SEQUENCE [LARGE SCALE GENOMIC DNA]</scope>
    <source>
        <strain evidence="2 3">VU population</strain>
        <tissue evidence="2">Whole body</tissue>
    </source>
</reference>
<comment type="caution">
    <text evidence="2">The sequence shown here is derived from an EMBL/GenBank/DDBJ whole genome shotgun (WGS) entry which is preliminary data.</text>
</comment>
<protein>
    <submittedName>
        <fullName evidence="2">Uncharacterized protein</fullName>
    </submittedName>
</protein>
<evidence type="ECO:0000256" key="1">
    <source>
        <dbReference type="SAM" id="Phobius"/>
    </source>
</evidence>
<evidence type="ECO:0000313" key="3">
    <source>
        <dbReference type="Proteomes" id="UP000198287"/>
    </source>
</evidence>
<keyword evidence="3" id="KW-1185">Reference proteome</keyword>
<feature type="transmembrane region" description="Helical" evidence="1">
    <location>
        <begin position="161"/>
        <end position="178"/>
    </location>
</feature>
<feature type="transmembrane region" description="Helical" evidence="1">
    <location>
        <begin position="90"/>
        <end position="112"/>
    </location>
</feature>
<sequence length="235" mass="26092">MLIEDINLIKRNLKRGISFSRLFTTFAYLSSFTDKAKAAIGAAIYLTGFIVRLDLPIDYVAVNLVNFLICHPNDVFGLTKPSKLQLCIRFLYWCAEVTSLLISVTIATLSLLSPCQPVLLTSLLCSGGNICGWKDQNTLNIALLSLAALEFIAFGQLTTGMIHYIGSVMLHGVAFLWLSSQAIKWHENIKFKSPVPRPDGLGRDYPVPWESLEPVVNFMTLCRARRCGLYATEVG</sequence>
<keyword evidence="1" id="KW-0472">Membrane</keyword>
<keyword evidence="1" id="KW-0812">Transmembrane</keyword>
<dbReference type="AlphaFoldDB" id="A0A226DT12"/>
<evidence type="ECO:0000313" key="2">
    <source>
        <dbReference type="EMBL" id="OXA48622.1"/>
    </source>
</evidence>
<name>A0A226DT12_FOLCA</name>
<organism evidence="2 3">
    <name type="scientific">Folsomia candida</name>
    <name type="common">Springtail</name>
    <dbReference type="NCBI Taxonomy" id="158441"/>
    <lineage>
        <taxon>Eukaryota</taxon>
        <taxon>Metazoa</taxon>
        <taxon>Ecdysozoa</taxon>
        <taxon>Arthropoda</taxon>
        <taxon>Hexapoda</taxon>
        <taxon>Collembola</taxon>
        <taxon>Entomobryomorpha</taxon>
        <taxon>Isotomoidea</taxon>
        <taxon>Isotomidae</taxon>
        <taxon>Proisotominae</taxon>
        <taxon>Folsomia</taxon>
    </lineage>
</organism>
<accession>A0A226DT12</accession>